<evidence type="ECO:0000313" key="1">
    <source>
        <dbReference type="EMBL" id="KKK72093.1"/>
    </source>
</evidence>
<name>A0A0F8XT37_9ZZZZ</name>
<accession>A0A0F8XT37</accession>
<gene>
    <name evidence="1" type="ORF">LCGC14_2907330</name>
</gene>
<dbReference type="AlphaFoldDB" id="A0A0F8XT37"/>
<sequence>MGAKCPRCGDPPMEGSRWRELIVNAHPIAVKLAHAVLQEDRDRSDWLGKIIRLAEEFKKVGRVAAGPNCLDPGEVKNGKD</sequence>
<organism evidence="1">
    <name type="scientific">marine sediment metagenome</name>
    <dbReference type="NCBI Taxonomy" id="412755"/>
    <lineage>
        <taxon>unclassified sequences</taxon>
        <taxon>metagenomes</taxon>
        <taxon>ecological metagenomes</taxon>
    </lineage>
</organism>
<reference evidence="1" key="1">
    <citation type="journal article" date="2015" name="Nature">
        <title>Complex archaea that bridge the gap between prokaryotes and eukaryotes.</title>
        <authorList>
            <person name="Spang A."/>
            <person name="Saw J.H."/>
            <person name="Jorgensen S.L."/>
            <person name="Zaremba-Niedzwiedzka K."/>
            <person name="Martijn J."/>
            <person name="Lind A.E."/>
            <person name="van Eijk R."/>
            <person name="Schleper C."/>
            <person name="Guy L."/>
            <person name="Ettema T.J."/>
        </authorList>
    </citation>
    <scope>NUCLEOTIDE SEQUENCE</scope>
</reference>
<dbReference type="EMBL" id="LAZR01057427">
    <property type="protein sequence ID" value="KKK72093.1"/>
    <property type="molecule type" value="Genomic_DNA"/>
</dbReference>
<proteinExistence type="predicted"/>
<comment type="caution">
    <text evidence="1">The sequence shown here is derived from an EMBL/GenBank/DDBJ whole genome shotgun (WGS) entry which is preliminary data.</text>
</comment>
<protein>
    <submittedName>
        <fullName evidence="1">Uncharacterized protein</fullName>
    </submittedName>
</protein>